<accession>A0A1H9ANR3</accession>
<dbReference type="PANTHER" id="PTHR30314:SF3">
    <property type="entry name" value="MITOCHONDRIAL DIVISION PROTEIN FSZA"/>
    <property type="match status" value="1"/>
</dbReference>
<dbReference type="EMBL" id="FOEI01000002">
    <property type="protein sequence ID" value="SEP78416.1"/>
    <property type="molecule type" value="Genomic_DNA"/>
</dbReference>
<dbReference type="Pfam" id="PF12327">
    <property type="entry name" value="FtsZ_C"/>
    <property type="match status" value="1"/>
</dbReference>
<evidence type="ECO:0000313" key="10">
    <source>
        <dbReference type="EMBL" id="SEP78416.1"/>
    </source>
</evidence>
<evidence type="ECO:0000256" key="4">
    <source>
        <dbReference type="HAMAP-Rule" id="MF_00909"/>
    </source>
</evidence>
<dbReference type="InterPro" id="IPR036525">
    <property type="entry name" value="Tubulin/FtsZ_GTPase_sf"/>
</dbReference>
<dbReference type="GO" id="GO:0005737">
    <property type="term" value="C:cytoplasm"/>
    <property type="evidence" value="ECO:0007669"/>
    <property type="project" value="UniProtKB-SubCell"/>
</dbReference>
<feature type="binding site" evidence="4">
    <location>
        <begin position="117"/>
        <end position="119"/>
    </location>
    <ligand>
        <name>GTP</name>
        <dbReference type="ChEBI" id="CHEBI:37565"/>
    </ligand>
</feature>
<dbReference type="SMART" id="SM00865">
    <property type="entry name" value="Tubulin_C"/>
    <property type="match status" value="1"/>
</dbReference>
<dbReference type="InterPro" id="IPR045061">
    <property type="entry name" value="FtsZ/CetZ"/>
</dbReference>
<comment type="similarity">
    <text evidence="1 4 6">Belongs to the FtsZ family.</text>
</comment>
<proteinExistence type="inferred from homology"/>
<keyword evidence="4 6" id="KW-0132">Cell division</keyword>
<feature type="compositionally biased region" description="Polar residues" evidence="7">
    <location>
        <begin position="666"/>
        <end position="676"/>
    </location>
</feature>
<sequence length="700" mass="76442">MESNNEFGNITFDLPKNQSNVIKVIGVGGGGSNAINHMFKQGIIGVDFVVCNTDSQALQTSPVPNKIQLGVNLTEGLGAGAKPEIGQQAALESIEEIEKMLDANTKMVFITAGMGGGTGTGAAPVIAQLAKERGILTVGIVTIPFQFEGKTRSEQAMEGVERLRKQVDSLIVINNNKLREVYGNLGFKAGFSKADEVLATASKGIAEVITNHLTMNIDLKDAKTVLSDSGTAIMGSSVAEGVDRAKEAIQSALDSPLLNDNKITGAKNVLLLITFGANEITIDEISEINEFIQNEAGHNANIIMGVGEDEKLGEAISVTVIATGFNIEQQKEIINAEPQKIIHSLDGEQKIQHNLTPSAPLSQPAVQNQVFEVETPKEVINEAPAKVVFELNDFEVEQPQPVQAPVSDLIPTSDYIRNLDVFFENVSAEFQKPVAVVEQPIFQVEVPTQPIQHIEPVAPVASFTQPVVQPVFESVQPIQQVQPVQEFEIISNSVREIEVIEPEFVVATQDFNFSLDLFETKAETTQNTIVFDLNPAVEEVNEIKVNEAVQFFPVTELGQEGIIKYTLEEEIEEAFEPAAAVQQVAEPIDEEVNFTVKQTTPVAADNHFGIDAVSPVEMSIEEILKARAEERKNKLKSFNHKFNNPSRIDDLEKEPAFRRQGLDVTSMPNQNNQSRMSLGIDSNDDVQLRSNNSFLHDNVD</sequence>
<feature type="domain" description="Tubulin/FtsZ GTPase" evidence="8">
    <location>
        <begin position="21"/>
        <end position="213"/>
    </location>
</feature>
<dbReference type="GO" id="GO:0003924">
    <property type="term" value="F:GTPase activity"/>
    <property type="evidence" value="ECO:0007669"/>
    <property type="project" value="UniProtKB-UniRule"/>
</dbReference>
<dbReference type="GO" id="GO:0005525">
    <property type="term" value="F:GTP binding"/>
    <property type="evidence" value="ECO:0007669"/>
    <property type="project" value="UniProtKB-UniRule"/>
</dbReference>
<keyword evidence="4" id="KW-0963">Cytoplasm</keyword>
<dbReference type="PROSITE" id="PS01134">
    <property type="entry name" value="FTSZ_1"/>
    <property type="match status" value="1"/>
</dbReference>
<dbReference type="Gene3D" id="3.30.1330.20">
    <property type="entry name" value="Tubulin/FtsZ, C-terminal domain"/>
    <property type="match status" value="1"/>
</dbReference>
<feature type="domain" description="Tubulin/FtsZ 2-layer sandwich" evidence="9">
    <location>
        <begin position="215"/>
        <end position="334"/>
    </location>
</feature>
<dbReference type="SMART" id="SM00864">
    <property type="entry name" value="Tubulin"/>
    <property type="match status" value="1"/>
</dbReference>
<name>A0A1H9ANR3_9FLAO</name>
<dbReference type="NCBIfam" id="TIGR00065">
    <property type="entry name" value="ftsZ"/>
    <property type="match status" value="1"/>
</dbReference>
<keyword evidence="11" id="KW-1185">Reference proteome</keyword>
<dbReference type="InterPro" id="IPR008280">
    <property type="entry name" value="Tub_FtsZ_C"/>
</dbReference>
<feature type="binding site" evidence="4">
    <location>
        <position position="195"/>
    </location>
    <ligand>
        <name>GTP</name>
        <dbReference type="ChEBI" id="CHEBI:37565"/>
    </ligand>
</feature>
<dbReference type="GO" id="GO:0000917">
    <property type="term" value="P:division septum assembly"/>
    <property type="evidence" value="ECO:0007669"/>
    <property type="project" value="UniProtKB-KW"/>
</dbReference>
<feature type="region of interest" description="Disordered" evidence="7">
    <location>
        <begin position="660"/>
        <end position="700"/>
    </location>
</feature>
<feature type="compositionally biased region" description="Polar residues" evidence="7">
    <location>
        <begin position="688"/>
        <end position="700"/>
    </location>
</feature>
<comment type="subcellular location">
    <subcellularLocation>
        <location evidence="4">Cytoplasm</location>
    </subcellularLocation>
    <text evidence="4">Assembles at midcell at the inner surface of the cytoplasmic membrane.</text>
</comment>
<evidence type="ECO:0000313" key="11">
    <source>
        <dbReference type="Proteomes" id="UP000198648"/>
    </source>
</evidence>
<evidence type="ECO:0000256" key="3">
    <source>
        <dbReference type="ARBA" id="ARBA00023134"/>
    </source>
</evidence>
<dbReference type="PRINTS" id="PR00423">
    <property type="entry name" value="CELLDVISFTSZ"/>
</dbReference>
<feature type="binding site" evidence="4">
    <location>
        <begin position="29"/>
        <end position="33"/>
    </location>
    <ligand>
        <name>GTP</name>
        <dbReference type="ChEBI" id="CHEBI:37565"/>
    </ligand>
</feature>
<feature type="binding site" evidence="4">
    <location>
        <position position="152"/>
    </location>
    <ligand>
        <name>GTP</name>
        <dbReference type="ChEBI" id="CHEBI:37565"/>
    </ligand>
</feature>
<evidence type="ECO:0000256" key="7">
    <source>
        <dbReference type="SAM" id="MobiDB-lite"/>
    </source>
</evidence>
<dbReference type="Pfam" id="PF00091">
    <property type="entry name" value="Tubulin"/>
    <property type="match status" value="1"/>
</dbReference>
<dbReference type="InterPro" id="IPR020805">
    <property type="entry name" value="Cell_div_FtsZ_CS"/>
</dbReference>
<dbReference type="STRING" id="1299341.SAMN05444005_102257"/>
<dbReference type="PANTHER" id="PTHR30314">
    <property type="entry name" value="CELL DIVISION PROTEIN FTSZ-RELATED"/>
    <property type="match status" value="1"/>
</dbReference>
<dbReference type="RefSeq" id="WP_091466203.1">
    <property type="nucleotide sequence ID" value="NZ_FOEI01000002.1"/>
</dbReference>
<dbReference type="InterPro" id="IPR024757">
    <property type="entry name" value="FtsZ_C"/>
</dbReference>
<keyword evidence="4 6" id="KW-0131">Cell cycle</keyword>
<comment type="function">
    <text evidence="4 6">Essential cell division protein that forms a contractile ring structure (Z ring) at the future cell division site. The regulation of the ring assembly controls the timing and the location of cell division. One of the functions of the FtsZ ring is to recruit other cell division proteins to the septum to produce a new cell wall between the dividing cells. Binds GTP and shows GTPase activity.</text>
</comment>
<dbReference type="InterPro" id="IPR003008">
    <property type="entry name" value="Tubulin_FtsZ_GTPase"/>
</dbReference>
<reference evidence="10 11" key="1">
    <citation type="submission" date="2016-10" db="EMBL/GenBank/DDBJ databases">
        <authorList>
            <person name="de Groot N.N."/>
        </authorList>
    </citation>
    <scope>NUCLEOTIDE SEQUENCE [LARGE SCALE GENOMIC DNA]</scope>
    <source>
        <strain evidence="10 11">DSM 27078</strain>
    </source>
</reference>
<protein>
    <recommendedName>
        <fullName evidence="4 5">Cell division protein FtsZ</fullName>
    </recommendedName>
</protein>
<evidence type="ECO:0000256" key="1">
    <source>
        <dbReference type="ARBA" id="ARBA00009690"/>
    </source>
</evidence>
<evidence type="ECO:0000256" key="2">
    <source>
        <dbReference type="ARBA" id="ARBA00022741"/>
    </source>
</evidence>
<dbReference type="HAMAP" id="MF_00909">
    <property type="entry name" value="FtsZ"/>
    <property type="match status" value="1"/>
</dbReference>
<keyword evidence="2 4" id="KW-0547">Nucleotide-binding</keyword>
<gene>
    <name evidence="4" type="primary">ftsZ</name>
    <name evidence="10" type="ORF">SAMN05444005_102257</name>
</gene>
<dbReference type="InterPro" id="IPR037103">
    <property type="entry name" value="Tubulin/FtsZ-like_C"/>
</dbReference>
<dbReference type="GO" id="GO:0043093">
    <property type="term" value="P:FtsZ-dependent cytokinesis"/>
    <property type="evidence" value="ECO:0007669"/>
    <property type="project" value="UniProtKB-UniRule"/>
</dbReference>
<dbReference type="FunFam" id="3.40.50.1440:FF:000001">
    <property type="entry name" value="Cell division protein FtsZ"/>
    <property type="match status" value="1"/>
</dbReference>
<dbReference type="Proteomes" id="UP000198648">
    <property type="component" value="Unassembled WGS sequence"/>
</dbReference>
<dbReference type="SUPFAM" id="SSF55307">
    <property type="entry name" value="Tubulin C-terminal domain-like"/>
    <property type="match status" value="1"/>
</dbReference>
<evidence type="ECO:0000259" key="9">
    <source>
        <dbReference type="SMART" id="SM00865"/>
    </source>
</evidence>
<evidence type="ECO:0000256" key="5">
    <source>
        <dbReference type="NCBIfam" id="TIGR00065"/>
    </source>
</evidence>
<keyword evidence="4 6" id="KW-0717">Septation</keyword>
<dbReference type="CDD" id="cd02201">
    <property type="entry name" value="FtsZ_type1"/>
    <property type="match status" value="1"/>
</dbReference>
<comment type="subunit">
    <text evidence="4">Homodimer. Polymerizes to form a dynamic ring structure in a strictly GTP-dependent manner. Interacts directly with several other division proteins.</text>
</comment>
<dbReference type="InterPro" id="IPR000158">
    <property type="entry name" value="Cell_div_FtsZ"/>
</dbReference>
<dbReference type="GO" id="GO:0051258">
    <property type="term" value="P:protein polymerization"/>
    <property type="evidence" value="ECO:0007669"/>
    <property type="project" value="UniProtKB-UniRule"/>
</dbReference>
<dbReference type="AlphaFoldDB" id="A0A1H9ANR3"/>
<evidence type="ECO:0000256" key="6">
    <source>
        <dbReference type="RuleBase" id="RU000631"/>
    </source>
</evidence>
<dbReference type="OrthoDB" id="9813375at2"/>
<dbReference type="InterPro" id="IPR018316">
    <property type="entry name" value="Tubulin/FtsZ_2-layer-sand-dom"/>
</dbReference>
<dbReference type="SUPFAM" id="SSF52490">
    <property type="entry name" value="Tubulin nucleotide-binding domain-like"/>
    <property type="match status" value="1"/>
</dbReference>
<keyword evidence="3 4" id="KW-0342">GTP-binding</keyword>
<organism evidence="10 11">
    <name type="scientific">Flavobacterium urocaniciphilum</name>
    <dbReference type="NCBI Taxonomy" id="1299341"/>
    <lineage>
        <taxon>Bacteria</taxon>
        <taxon>Pseudomonadati</taxon>
        <taxon>Bacteroidota</taxon>
        <taxon>Flavobacteriia</taxon>
        <taxon>Flavobacteriales</taxon>
        <taxon>Flavobacteriaceae</taxon>
        <taxon>Flavobacterium</taxon>
    </lineage>
</organism>
<dbReference type="Gene3D" id="3.40.50.1440">
    <property type="entry name" value="Tubulin/FtsZ, GTPase domain"/>
    <property type="match status" value="1"/>
</dbReference>
<evidence type="ECO:0000259" key="8">
    <source>
        <dbReference type="SMART" id="SM00864"/>
    </source>
</evidence>
<feature type="binding site" evidence="4">
    <location>
        <position position="148"/>
    </location>
    <ligand>
        <name>GTP</name>
        <dbReference type="ChEBI" id="CHEBI:37565"/>
    </ligand>
</feature>
<dbReference type="PROSITE" id="PS01135">
    <property type="entry name" value="FTSZ_2"/>
    <property type="match status" value="1"/>
</dbReference>
<dbReference type="GO" id="GO:0032153">
    <property type="term" value="C:cell division site"/>
    <property type="evidence" value="ECO:0007669"/>
    <property type="project" value="UniProtKB-UniRule"/>
</dbReference>